<dbReference type="SUPFAM" id="SSF48498">
    <property type="entry name" value="Tetracyclin repressor-like, C-terminal domain"/>
    <property type="match status" value="1"/>
</dbReference>
<dbReference type="RefSeq" id="WP_137328367.1">
    <property type="nucleotide sequence ID" value="NZ_CP040058.1"/>
</dbReference>
<dbReference type="InterPro" id="IPR009057">
    <property type="entry name" value="Homeodomain-like_sf"/>
</dbReference>
<accession>A0A4P8IDM7</accession>
<dbReference type="Pfam" id="PF00440">
    <property type="entry name" value="TetR_N"/>
    <property type="match status" value="1"/>
</dbReference>
<evidence type="ECO:0000256" key="1">
    <source>
        <dbReference type="ARBA" id="ARBA00023125"/>
    </source>
</evidence>
<dbReference type="GO" id="GO:0000976">
    <property type="term" value="F:transcription cis-regulatory region binding"/>
    <property type="evidence" value="ECO:0007669"/>
    <property type="project" value="TreeGrafter"/>
</dbReference>
<name>A0A4P8IDM7_9FIRM</name>
<dbReference type="GO" id="GO:0003700">
    <property type="term" value="F:DNA-binding transcription factor activity"/>
    <property type="evidence" value="ECO:0007669"/>
    <property type="project" value="TreeGrafter"/>
</dbReference>
<keyword evidence="1 2" id="KW-0238">DNA-binding</keyword>
<dbReference type="InterPro" id="IPR036271">
    <property type="entry name" value="Tet_transcr_reg_TetR-rel_C_sf"/>
</dbReference>
<dbReference type="AlphaFoldDB" id="A0A4P8IDM7"/>
<dbReference type="InterPro" id="IPR001647">
    <property type="entry name" value="HTH_TetR"/>
</dbReference>
<evidence type="ECO:0000313" key="4">
    <source>
        <dbReference type="EMBL" id="QCP34885.1"/>
    </source>
</evidence>
<gene>
    <name evidence="4" type="ORF">AR1Y2_1431</name>
</gene>
<dbReference type="PANTHER" id="PTHR30055">
    <property type="entry name" value="HTH-TYPE TRANSCRIPTIONAL REGULATOR RUTR"/>
    <property type="match status" value="1"/>
</dbReference>
<organism evidence="4 5">
    <name type="scientific">Anaerostipes rhamnosivorans</name>
    <dbReference type="NCBI Taxonomy" id="1229621"/>
    <lineage>
        <taxon>Bacteria</taxon>
        <taxon>Bacillati</taxon>
        <taxon>Bacillota</taxon>
        <taxon>Clostridia</taxon>
        <taxon>Lachnospirales</taxon>
        <taxon>Lachnospiraceae</taxon>
        <taxon>Anaerostipes</taxon>
    </lineage>
</organism>
<reference evidence="4 5" key="1">
    <citation type="submission" date="2019-05" db="EMBL/GenBank/DDBJ databases">
        <title>Complete genome sequencing of Anaerostipes rhamnosivorans.</title>
        <authorList>
            <person name="Bui T.P.N."/>
            <person name="de Vos W.M."/>
        </authorList>
    </citation>
    <scope>NUCLEOTIDE SEQUENCE [LARGE SCALE GENOMIC DNA]</scope>
    <source>
        <strain evidence="4 5">1y2</strain>
    </source>
</reference>
<proteinExistence type="predicted"/>
<dbReference type="SUPFAM" id="SSF46689">
    <property type="entry name" value="Homeodomain-like"/>
    <property type="match status" value="1"/>
</dbReference>
<dbReference type="OrthoDB" id="9780824at2"/>
<keyword evidence="5" id="KW-1185">Reference proteome</keyword>
<dbReference type="Gene3D" id="1.10.357.10">
    <property type="entry name" value="Tetracycline Repressor, domain 2"/>
    <property type="match status" value="2"/>
</dbReference>
<feature type="domain" description="HTH tetR-type" evidence="3">
    <location>
        <begin position="2"/>
        <end position="62"/>
    </location>
</feature>
<evidence type="ECO:0000259" key="3">
    <source>
        <dbReference type="PROSITE" id="PS50977"/>
    </source>
</evidence>
<dbReference type="PANTHER" id="PTHR30055:SF226">
    <property type="entry name" value="HTH-TYPE TRANSCRIPTIONAL REGULATOR PKSA"/>
    <property type="match status" value="1"/>
</dbReference>
<dbReference type="PRINTS" id="PR00455">
    <property type="entry name" value="HTHTETR"/>
</dbReference>
<dbReference type="EMBL" id="CP040058">
    <property type="protein sequence ID" value="QCP34885.1"/>
    <property type="molecule type" value="Genomic_DNA"/>
</dbReference>
<evidence type="ECO:0000313" key="5">
    <source>
        <dbReference type="Proteomes" id="UP000298653"/>
    </source>
</evidence>
<feature type="DNA-binding region" description="H-T-H motif" evidence="2">
    <location>
        <begin position="25"/>
        <end position="44"/>
    </location>
</feature>
<dbReference type="KEGG" id="arf:AR1Y2_1431"/>
<sequence length="198" mass="22700">MDETSQKIIDAAMSLVRDKGYVATTTKDIANEAGVNECTLFRKFHNKKSIVMSGIDQEKWRGNLTPEVFCDIRWDLAHDLEMFMTEYMKRITPDFVKLSIGLRAPQIYEDTAPFIMKIPQAFMSSLTDYFEQMEQKGKIPKLDFEAMALTLFSSTFGFTFLNASFDHELMGISREAFIKQTVSVFLHGIQDDNKMSSL</sequence>
<dbReference type="PROSITE" id="PS50977">
    <property type="entry name" value="HTH_TETR_2"/>
    <property type="match status" value="1"/>
</dbReference>
<evidence type="ECO:0000256" key="2">
    <source>
        <dbReference type="PROSITE-ProRule" id="PRU00335"/>
    </source>
</evidence>
<dbReference type="Proteomes" id="UP000298653">
    <property type="component" value="Chromosome"/>
</dbReference>
<dbReference type="InterPro" id="IPR050109">
    <property type="entry name" value="HTH-type_TetR-like_transc_reg"/>
</dbReference>
<protein>
    <submittedName>
        <fullName evidence="4">Transcriptional regulator, TetR family</fullName>
    </submittedName>
</protein>